<evidence type="ECO:0000259" key="2">
    <source>
        <dbReference type="PROSITE" id="PS51898"/>
    </source>
</evidence>
<keyword evidence="4" id="KW-1185">Reference proteome</keyword>
<accession>A0ABS7BNN6</accession>
<comment type="caution">
    <text evidence="3">The sequence shown here is derived from an EMBL/GenBank/DDBJ whole genome shotgun (WGS) entry which is preliminary data.</text>
</comment>
<gene>
    <name evidence="3" type="ORF">KZ820_10535</name>
</gene>
<sequence>MTDGRGYSTKIIRLESGERFPLMVSRATGLPDAQVCSYSISQQRTGSINSAKREVDSLCLLHEWLDKQGIDLTQRVESGTLFAPHEIDMLSEWMRASKKEPRSIRGTPIPRAVKADTHSDRLGWTCDYIEWRTAPIIHRASTPAHAINLRARLTEVREQIDSLRRSGRKGQREALTDEQREFLLAVCRPDDTRNPFKPETRYRNFAIVLMLDELGTREGEPLVLKAAEDLRLHGANPSIVIVPRPNDPDEVRRKPPLVKTMGRTLIVSRVLATVLDTYAMRHRAGLKGAKRQPFFFMGTKGDGAAMSLDSVYDIFEVLRLRFPEDLPADLNPHKMRHTWNARFRQRAAELGWKDAFRDTVNNYLMGWAKNSKQSVNYSHSEIVKEASRILLDLQGKIEAMA</sequence>
<feature type="domain" description="Tyr recombinase" evidence="2">
    <location>
        <begin position="170"/>
        <end position="392"/>
    </location>
</feature>
<dbReference type="InterPro" id="IPR002104">
    <property type="entry name" value="Integrase_catalytic"/>
</dbReference>
<dbReference type="Proteomes" id="UP000759103">
    <property type="component" value="Unassembled WGS sequence"/>
</dbReference>
<evidence type="ECO:0000313" key="3">
    <source>
        <dbReference type="EMBL" id="MBW6531171.1"/>
    </source>
</evidence>
<dbReference type="EMBL" id="JAHXZN010000003">
    <property type="protein sequence ID" value="MBW6531171.1"/>
    <property type="molecule type" value="Genomic_DNA"/>
</dbReference>
<evidence type="ECO:0000313" key="4">
    <source>
        <dbReference type="Proteomes" id="UP000759103"/>
    </source>
</evidence>
<name>A0ABS7BNN6_9SPHN</name>
<keyword evidence="1" id="KW-0233">DNA recombination</keyword>
<dbReference type="InterPro" id="IPR011010">
    <property type="entry name" value="DNA_brk_join_enz"/>
</dbReference>
<proteinExistence type="predicted"/>
<protein>
    <recommendedName>
        <fullName evidence="2">Tyr recombinase domain-containing protein</fullName>
    </recommendedName>
</protein>
<evidence type="ECO:0000256" key="1">
    <source>
        <dbReference type="ARBA" id="ARBA00023172"/>
    </source>
</evidence>
<organism evidence="3 4">
    <name type="scientific">Sphingomonas citri</name>
    <dbReference type="NCBI Taxonomy" id="2862499"/>
    <lineage>
        <taxon>Bacteria</taxon>
        <taxon>Pseudomonadati</taxon>
        <taxon>Pseudomonadota</taxon>
        <taxon>Alphaproteobacteria</taxon>
        <taxon>Sphingomonadales</taxon>
        <taxon>Sphingomonadaceae</taxon>
        <taxon>Sphingomonas</taxon>
    </lineage>
</organism>
<dbReference type="InterPro" id="IPR013762">
    <property type="entry name" value="Integrase-like_cat_sf"/>
</dbReference>
<reference evidence="3 4" key="1">
    <citation type="submission" date="2021-07" db="EMBL/GenBank/DDBJ databases">
        <title>Sphingomonas sp.</title>
        <authorList>
            <person name="Feng G."/>
            <person name="Li J."/>
            <person name="Pan M."/>
        </authorList>
    </citation>
    <scope>NUCLEOTIDE SEQUENCE [LARGE SCALE GENOMIC DNA]</scope>
    <source>
        <strain evidence="3 4">RRHST34</strain>
    </source>
</reference>
<dbReference type="SUPFAM" id="SSF56349">
    <property type="entry name" value="DNA breaking-rejoining enzymes"/>
    <property type="match status" value="1"/>
</dbReference>
<dbReference type="RefSeq" id="WP_219748598.1">
    <property type="nucleotide sequence ID" value="NZ_JAHXZN010000003.1"/>
</dbReference>
<dbReference type="Gene3D" id="1.10.443.10">
    <property type="entry name" value="Intergrase catalytic core"/>
    <property type="match status" value="1"/>
</dbReference>
<dbReference type="PROSITE" id="PS51898">
    <property type="entry name" value="TYR_RECOMBINASE"/>
    <property type="match status" value="1"/>
</dbReference>